<dbReference type="EMBL" id="JANBPK010001461">
    <property type="protein sequence ID" value="KAJ2923002.1"/>
    <property type="molecule type" value="Genomic_DNA"/>
</dbReference>
<organism evidence="1 2">
    <name type="scientific">Candolleomyces eurysporus</name>
    <dbReference type="NCBI Taxonomy" id="2828524"/>
    <lineage>
        <taxon>Eukaryota</taxon>
        <taxon>Fungi</taxon>
        <taxon>Dikarya</taxon>
        <taxon>Basidiomycota</taxon>
        <taxon>Agaricomycotina</taxon>
        <taxon>Agaricomycetes</taxon>
        <taxon>Agaricomycetidae</taxon>
        <taxon>Agaricales</taxon>
        <taxon>Agaricineae</taxon>
        <taxon>Psathyrellaceae</taxon>
        <taxon>Candolleomyces</taxon>
    </lineage>
</organism>
<dbReference type="InterPro" id="IPR027417">
    <property type="entry name" value="P-loop_NTPase"/>
</dbReference>
<evidence type="ECO:0000313" key="2">
    <source>
        <dbReference type="Proteomes" id="UP001140091"/>
    </source>
</evidence>
<dbReference type="AlphaFoldDB" id="A0A9W8MAT4"/>
<evidence type="ECO:0000313" key="1">
    <source>
        <dbReference type="EMBL" id="KAJ2923002.1"/>
    </source>
</evidence>
<comment type="caution">
    <text evidence="1">The sequence shown here is derived from an EMBL/GenBank/DDBJ whole genome shotgun (WGS) entry which is preliminary data.</text>
</comment>
<gene>
    <name evidence="1" type="ORF">H1R20_g14091</name>
</gene>
<dbReference type="OrthoDB" id="6500128at2759"/>
<sequence>MDADRIMVLDTGNIVEFASPKELLAKENGFFKALVDESADKDHFYEVAERKGSSSTA</sequence>
<dbReference type="Gene3D" id="3.40.50.300">
    <property type="entry name" value="P-loop containing nucleotide triphosphate hydrolases"/>
    <property type="match status" value="1"/>
</dbReference>
<feature type="non-terminal residue" evidence="1">
    <location>
        <position position="57"/>
    </location>
</feature>
<proteinExistence type="predicted"/>
<keyword evidence="2" id="KW-1185">Reference proteome</keyword>
<protein>
    <submittedName>
        <fullName evidence="1">Uncharacterized protein</fullName>
    </submittedName>
</protein>
<name>A0A9W8MAT4_9AGAR</name>
<reference evidence="1" key="1">
    <citation type="submission" date="2022-06" db="EMBL/GenBank/DDBJ databases">
        <title>Genome Sequence of Candolleomyces eurysporus.</title>
        <authorList>
            <person name="Buettner E."/>
        </authorList>
    </citation>
    <scope>NUCLEOTIDE SEQUENCE</scope>
    <source>
        <strain evidence="1">VTCC 930004</strain>
    </source>
</reference>
<dbReference type="Proteomes" id="UP001140091">
    <property type="component" value="Unassembled WGS sequence"/>
</dbReference>
<accession>A0A9W8MAT4</accession>